<dbReference type="InterPro" id="IPR006477">
    <property type="entry name" value="Yir_bir_cir"/>
</dbReference>
<reference evidence="3 4" key="1">
    <citation type="journal article" date="2002" name="Nature">
        <title>Genome sequence and comparative analysis of the model rodent malaria parasite Plasmodium yoelii yoelii.</title>
        <authorList>
            <person name="Carlton J.M."/>
            <person name="Angiuoli S.V."/>
            <person name="Suh B.B."/>
            <person name="Kooij T.W."/>
            <person name="Pertea M."/>
            <person name="Silva J.C."/>
            <person name="Ermolaeva M.D."/>
            <person name="Allen J.E."/>
            <person name="Selengut J.D."/>
            <person name="Koo H.L."/>
            <person name="Peterson J.D."/>
            <person name="Pop M."/>
            <person name="Kosack D.S."/>
            <person name="Shumway M.F."/>
            <person name="Bidwell S.L."/>
            <person name="Shallom S.J."/>
            <person name="van Aken S.E."/>
            <person name="Riedmuller S.B."/>
            <person name="Feldblyum T.V."/>
            <person name="Cho J.K."/>
            <person name="Quackenbush J."/>
            <person name="Sedegah M."/>
            <person name="Shoaibi A."/>
            <person name="Cummings L.M."/>
            <person name="Florens L."/>
            <person name="Yates J.R."/>
            <person name="Raine J.D."/>
            <person name="Sinden R.E."/>
            <person name="Harris M.A."/>
            <person name="Cunningham D.A."/>
            <person name="Preiser P.R."/>
            <person name="Bergman L.W."/>
            <person name="Vaidya A.B."/>
            <person name="van Lin L.H."/>
            <person name="Janse C.J."/>
            <person name="Waters A.P."/>
            <person name="Smith H.O."/>
            <person name="White O.R."/>
            <person name="Salzberg S.L."/>
            <person name="Venter J.C."/>
            <person name="Fraser C.M."/>
            <person name="Hoffman S.L."/>
            <person name="Gardner M.J."/>
            <person name="Carucci D.J."/>
        </authorList>
    </citation>
    <scope>NUCLEOTIDE SEQUENCE [LARGE SCALE GENOMIC DNA]</scope>
    <source>
        <strain evidence="3 4">17XNL</strain>
    </source>
</reference>
<keyword evidence="2" id="KW-0812">Transmembrane</keyword>
<evidence type="ECO:0000256" key="1">
    <source>
        <dbReference type="SAM" id="MobiDB-lite"/>
    </source>
</evidence>
<dbReference type="InParanoid" id="Q7RL57"/>
<gene>
    <name evidence="3" type="ORF">PY02689</name>
</gene>
<dbReference type="Proteomes" id="UP000008553">
    <property type="component" value="Unassembled WGS sequence"/>
</dbReference>
<protein>
    <submittedName>
        <fullName evidence="3">Yir1 protein</fullName>
    </submittedName>
</protein>
<dbReference type="PaxDb" id="73239-Q7RL57"/>
<dbReference type="AlphaFoldDB" id="Q7RL57"/>
<evidence type="ECO:0000313" key="4">
    <source>
        <dbReference type="Proteomes" id="UP000008553"/>
    </source>
</evidence>
<dbReference type="InterPro" id="IPR006492">
    <property type="entry name" value="PYST_D"/>
</dbReference>
<keyword evidence="4" id="KW-1185">Reference proteome</keyword>
<proteinExistence type="predicted"/>
<evidence type="ECO:0000313" key="3">
    <source>
        <dbReference type="EMBL" id="EAA22170.1"/>
    </source>
</evidence>
<dbReference type="NCBIfam" id="TIGR01590">
    <property type="entry name" value="yir-bir-cir_Pla"/>
    <property type="match status" value="1"/>
</dbReference>
<comment type="caution">
    <text evidence="3">The sequence shown here is derived from an EMBL/GenBank/DDBJ whole genome shotgun (WGS) entry which is preliminary data.</text>
</comment>
<evidence type="ECO:0000256" key="2">
    <source>
        <dbReference type="SAM" id="Phobius"/>
    </source>
</evidence>
<dbReference type="NCBIfam" id="TIGR01605">
    <property type="entry name" value="PYST-D"/>
    <property type="match status" value="1"/>
</dbReference>
<accession>Q7RL57</accession>
<keyword evidence="2" id="KW-0472">Membrane</keyword>
<organism evidence="3 4">
    <name type="scientific">Plasmodium yoelii yoelii</name>
    <dbReference type="NCBI Taxonomy" id="73239"/>
    <lineage>
        <taxon>Eukaryota</taxon>
        <taxon>Sar</taxon>
        <taxon>Alveolata</taxon>
        <taxon>Apicomplexa</taxon>
        <taxon>Aconoidasida</taxon>
        <taxon>Haemosporida</taxon>
        <taxon>Plasmodiidae</taxon>
        <taxon>Plasmodium</taxon>
        <taxon>Plasmodium (Vinckeia)</taxon>
    </lineage>
</organism>
<feature type="region of interest" description="Disordered" evidence="1">
    <location>
        <begin position="307"/>
        <end position="330"/>
    </location>
</feature>
<keyword evidence="2" id="KW-1133">Transmembrane helix</keyword>
<dbReference type="EMBL" id="AABL01000742">
    <property type="protein sequence ID" value="EAA22170.1"/>
    <property type="molecule type" value="Genomic_DNA"/>
</dbReference>
<name>Q7RL57_PLAYO</name>
<sequence length="400" mass="45948">MLGVKVVFVKPIFGLELSITLHLIFYNFNTNLIYVSSRIFNQKMKLKILFYDKVLNSNNRFYIIKIWINGERCENFDTLRNYLPDELNTSTSNDIHELGNAKNYCPNEGSGGKECTTDFDKIKAGCLWLFEQLFVENKKNISTVEYIMIWLSYKLNQKTYDGIKNLNDFYTKCIDNNTHYTNCKQGDQDCSTSLKNNVGYQNYKEIINGRKGLLSTNIGNMSKIYEAFKSLCNLYKELGDDSKNCKNALDDNNEFIKKYNELNGNSSISEDSSCKQVLSTLLNDYNNLKDHYDSNDVDCSNIPSLTQTKTEEKGVQSYEESSGPSSEVTSSSSLITSKLIPVLLILGAIPIFLGIAYKVNNKELKNNFHYIYANIKQIICFLKFYISIHYLDFGKEFKNI</sequence>
<feature type="compositionally biased region" description="Low complexity" evidence="1">
    <location>
        <begin position="319"/>
        <end position="330"/>
    </location>
</feature>
<dbReference type="Pfam" id="PF06022">
    <property type="entry name" value="Cir_Bir_Yir"/>
    <property type="match status" value="1"/>
</dbReference>
<feature type="transmembrane region" description="Helical" evidence="2">
    <location>
        <begin position="369"/>
        <end position="391"/>
    </location>
</feature>
<feature type="transmembrane region" description="Helical" evidence="2">
    <location>
        <begin position="339"/>
        <end position="357"/>
    </location>
</feature>